<evidence type="ECO:0000313" key="1">
    <source>
        <dbReference type="EMBL" id="BAC95180.1"/>
    </source>
</evidence>
<dbReference type="Proteomes" id="UP000002675">
    <property type="component" value="Chromosome I"/>
</dbReference>
<evidence type="ECO:0000313" key="2">
    <source>
        <dbReference type="Proteomes" id="UP000002675"/>
    </source>
</evidence>
<sequence>MAIERLSISPFFCLLIPLFSLEGVGFLSTKSQIYQLPLLLLGV</sequence>
<reference evidence="1 2" key="1">
    <citation type="journal article" date="2003" name="Genome Res.">
        <title>Comparative genome analysis of Vibrio vulnificus, a marine pathogen.</title>
        <authorList>
            <person name="Chen C.Y."/>
            <person name="Wu K.M."/>
            <person name="Chang Y.C."/>
            <person name="Chang C.H."/>
            <person name="Tsai H.C."/>
            <person name="Liao T.L."/>
            <person name="Liu Y.M."/>
            <person name="Chen H.J."/>
            <person name="Shen A.B."/>
            <person name="Li J.C."/>
            <person name="Su T.L."/>
            <person name="Shao C.P."/>
            <person name="Lee C.T."/>
            <person name="Hor L.I."/>
            <person name="Tsai S.F."/>
        </authorList>
    </citation>
    <scope>NUCLEOTIDE SEQUENCE [LARGE SCALE GENOMIC DNA]</scope>
    <source>
        <strain evidence="1 2">YJ016</strain>
    </source>
</reference>
<proteinExistence type="predicted"/>
<protein>
    <submittedName>
        <fullName evidence="1">Uncharacterized protein</fullName>
    </submittedName>
</protein>
<organism evidence="1 2">
    <name type="scientific">Vibrio vulnificus (strain YJ016)</name>
    <dbReference type="NCBI Taxonomy" id="196600"/>
    <lineage>
        <taxon>Bacteria</taxon>
        <taxon>Pseudomonadati</taxon>
        <taxon>Pseudomonadota</taxon>
        <taxon>Gammaproteobacteria</taxon>
        <taxon>Vibrionales</taxon>
        <taxon>Vibrionaceae</taxon>
        <taxon>Vibrio</taxon>
    </lineage>
</organism>
<dbReference type="AlphaFoldDB" id="Q7MIU7"/>
<accession>Q7MIU7</accession>
<gene>
    <name evidence="1" type="ordered locus">VV2416</name>
</gene>
<name>Q7MIU7_VIBVY</name>
<dbReference type="EMBL" id="BA000037">
    <property type="protein sequence ID" value="BAC95180.1"/>
    <property type="molecule type" value="Genomic_DNA"/>
</dbReference>
<dbReference type="HOGENOM" id="CLU_3241388_0_0_6"/>
<dbReference type="KEGG" id="vvy:VV2416"/>